<dbReference type="Gene3D" id="3.40.190.10">
    <property type="entry name" value="Periplasmic binding protein-like II"/>
    <property type="match status" value="1"/>
</dbReference>
<evidence type="ECO:0000256" key="6">
    <source>
        <dbReference type="ARBA" id="ARBA00035642"/>
    </source>
</evidence>
<gene>
    <name evidence="10" type="ORF">BECKLFY1418B_GA0070995_102325</name>
</gene>
<dbReference type="SUPFAM" id="SSF53850">
    <property type="entry name" value="Periplasmic binding protein-like II"/>
    <property type="match status" value="1"/>
</dbReference>
<dbReference type="InterPro" id="IPR035906">
    <property type="entry name" value="MetI-like_sf"/>
</dbReference>
<evidence type="ECO:0000256" key="2">
    <source>
        <dbReference type="ARBA" id="ARBA00022448"/>
    </source>
</evidence>
<dbReference type="Pfam" id="PF04069">
    <property type="entry name" value="OpuAC"/>
    <property type="match status" value="1"/>
</dbReference>
<dbReference type="Gene3D" id="3.40.190.120">
    <property type="entry name" value="Osmoprotection protein (prox), domain 2"/>
    <property type="match status" value="1"/>
</dbReference>
<accession>A0A450UEU7</accession>
<evidence type="ECO:0000256" key="4">
    <source>
        <dbReference type="ARBA" id="ARBA00022989"/>
    </source>
</evidence>
<reference evidence="10" key="1">
    <citation type="submission" date="2019-02" db="EMBL/GenBank/DDBJ databases">
        <authorList>
            <person name="Gruber-Vodicka R. H."/>
            <person name="Seah K. B. B."/>
        </authorList>
    </citation>
    <scope>NUCLEOTIDE SEQUENCE</scope>
    <source>
        <strain evidence="10">BECK_M7</strain>
    </source>
</reference>
<feature type="transmembrane region" description="Helical" evidence="8">
    <location>
        <begin position="496"/>
        <end position="517"/>
    </location>
</feature>
<dbReference type="CDD" id="cd06261">
    <property type="entry name" value="TM_PBP2"/>
    <property type="match status" value="1"/>
</dbReference>
<dbReference type="AlphaFoldDB" id="A0A450UEU7"/>
<evidence type="ECO:0000259" key="9">
    <source>
        <dbReference type="PROSITE" id="PS50928"/>
    </source>
</evidence>
<dbReference type="Gene3D" id="1.10.3720.10">
    <property type="entry name" value="MetI-like"/>
    <property type="match status" value="1"/>
</dbReference>
<dbReference type="FunFam" id="1.10.3720.10:FF:000001">
    <property type="entry name" value="Glycine betaine ABC transporter, permease"/>
    <property type="match status" value="1"/>
</dbReference>
<feature type="transmembrane region" description="Helical" evidence="8">
    <location>
        <begin position="465"/>
        <end position="484"/>
    </location>
</feature>
<comment type="similarity">
    <text evidence="7">In the N-terminal section; belongs to the binding-protein-dependent transport system permease family.</text>
</comment>
<keyword evidence="5 8" id="KW-0472">Membrane</keyword>
<dbReference type="GO" id="GO:0022857">
    <property type="term" value="F:transmembrane transporter activity"/>
    <property type="evidence" value="ECO:0007669"/>
    <property type="project" value="InterPro"/>
</dbReference>
<keyword evidence="2 8" id="KW-0813">Transport</keyword>
<dbReference type="PANTHER" id="PTHR30177">
    <property type="entry name" value="GLYCINE BETAINE/L-PROLINE TRANSPORT SYSTEM PERMEASE PROTEIN PROW"/>
    <property type="match status" value="1"/>
</dbReference>
<dbReference type="SUPFAM" id="SSF161098">
    <property type="entry name" value="MetI-like"/>
    <property type="match status" value="1"/>
</dbReference>
<dbReference type="Pfam" id="PF00528">
    <property type="entry name" value="BPD_transp_1"/>
    <property type="match status" value="1"/>
</dbReference>
<comment type="subcellular location">
    <subcellularLocation>
        <location evidence="1 8">Cell membrane</location>
        <topology evidence="1 8">Multi-pass membrane protein</topology>
    </subcellularLocation>
</comment>
<dbReference type="PROSITE" id="PS50928">
    <property type="entry name" value="ABC_TM1"/>
    <property type="match status" value="1"/>
</dbReference>
<evidence type="ECO:0000256" key="7">
    <source>
        <dbReference type="ARBA" id="ARBA00035652"/>
    </source>
</evidence>
<dbReference type="GO" id="GO:0043190">
    <property type="term" value="C:ATP-binding cassette (ABC) transporter complex"/>
    <property type="evidence" value="ECO:0007669"/>
    <property type="project" value="InterPro"/>
</dbReference>
<comment type="similarity">
    <text evidence="6">In the C-terminal section; belongs to the OsmX family.</text>
</comment>
<dbReference type="PANTHER" id="PTHR30177:SF4">
    <property type="entry name" value="OSMOPROTECTANT IMPORT PERMEASE PROTEIN OSMW"/>
    <property type="match status" value="1"/>
</dbReference>
<evidence type="ECO:0000256" key="3">
    <source>
        <dbReference type="ARBA" id="ARBA00022692"/>
    </source>
</evidence>
<keyword evidence="4 8" id="KW-1133">Transmembrane helix</keyword>
<name>A0A450UEU7_9GAMM</name>
<evidence type="ECO:0000256" key="5">
    <source>
        <dbReference type="ARBA" id="ARBA00023136"/>
    </source>
</evidence>
<dbReference type="InterPro" id="IPR007210">
    <property type="entry name" value="ABC_Gly_betaine_transp_sub-bd"/>
</dbReference>
<evidence type="ECO:0000313" key="10">
    <source>
        <dbReference type="EMBL" id="VFJ91049.1"/>
    </source>
</evidence>
<dbReference type="InterPro" id="IPR000515">
    <property type="entry name" value="MetI-like"/>
</dbReference>
<evidence type="ECO:0000256" key="1">
    <source>
        <dbReference type="ARBA" id="ARBA00004651"/>
    </source>
</evidence>
<dbReference type="GO" id="GO:0031460">
    <property type="term" value="P:glycine betaine transport"/>
    <property type="evidence" value="ECO:0007669"/>
    <property type="project" value="TreeGrafter"/>
</dbReference>
<dbReference type="EMBL" id="CAADFF010000023">
    <property type="protein sequence ID" value="VFJ91049.1"/>
    <property type="molecule type" value="Genomic_DNA"/>
</dbReference>
<feature type="transmembrane region" description="Helical" evidence="8">
    <location>
        <begin position="40"/>
        <end position="57"/>
    </location>
</feature>
<feature type="transmembrane region" description="Helical" evidence="8">
    <location>
        <begin position="403"/>
        <end position="423"/>
    </location>
</feature>
<protein>
    <submittedName>
        <fullName evidence="10">Osmoprotectant transport system permease protein</fullName>
    </submittedName>
</protein>
<sequence>MKRFEYRKNTKDPERSGARAQVHPISVVARSANRFWSKRLWFVFVCLMAIHTVLSASDESTVKVASKLFTESVVLGELMTLLVKSTGAEAVHLREFGTTHVVWKSLLRGEIDLYVDYSGTLTSEILSNENIETMEGLRQRLLEDGLLVTESLGFNNTYALSMKPAVAARYGITRISDLRHYPELRFGFTDGFMARNDGWQGLRQTYGLPQTDVRGLHHHLAYRGLDNDEIDLMDAYSTDGEIAYYKLRVLEDDLDYFPDYHPLIVYRVDLAERMPHVVAALQKMVGNISEEEIRRMNSAVTLGEVPESGVAADFLAEKFHIRSEISEETPSDALYRRTVEHLVLVSISLLAAIALSVPLGVLCFKYKRSGQIVLGAVGVIQTIPSLALLVFMIPLLGIGNSPAIAALFLYSLLPIVRNTYVGLDEIPPQLRESAQALGLPPLARLRLIELPLAYRSILAGIKTSAIINIGTATLGALVGAGGYGQPILTGVRLDDMGLILQGAVPAAILALLAQGIFEIAERWLVPRGLRVEAE</sequence>
<feature type="transmembrane region" description="Helical" evidence="8">
    <location>
        <begin position="342"/>
        <end position="364"/>
    </location>
</feature>
<keyword evidence="3 8" id="KW-0812">Transmembrane</keyword>
<comment type="similarity">
    <text evidence="8">Belongs to the binding-protein-dependent transport system permease family.</text>
</comment>
<feature type="transmembrane region" description="Helical" evidence="8">
    <location>
        <begin position="376"/>
        <end position="397"/>
    </location>
</feature>
<dbReference type="InterPro" id="IPR051204">
    <property type="entry name" value="ABC_transp_perm/SBD"/>
</dbReference>
<organism evidence="10">
    <name type="scientific">Candidatus Kentrum sp. LFY</name>
    <dbReference type="NCBI Taxonomy" id="2126342"/>
    <lineage>
        <taxon>Bacteria</taxon>
        <taxon>Pseudomonadati</taxon>
        <taxon>Pseudomonadota</taxon>
        <taxon>Gammaproteobacteria</taxon>
        <taxon>Candidatus Kentrum</taxon>
    </lineage>
</organism>
<feature type="domain" description="ABC transmembrane type-1" evidence="9">
    <location>
        <begin position="338"/>
        <end position="517"/>
    </location>
</feature>
<proteinExistence type="inferred from homology"/>
<evidence type="ECO:0000256" key="8">
    <source>
        <dbReference type="RuleBase" id="RU363032"/>
    </source>
</evidence>